<sequence>MSHATCLQAIGSGQLERLKFNPLSSFCCTSSSCSPSSIEKTGSCSTIGSLSGHVVTGTRAALPRRHVTSRSTPYRASCEKWEGIIAAQRSSPPHLRTRGLGADFRAEHERVGTSFPAVWFGQPSIIDDVRRRIIGRGSRALMLASAPQGGKRAVWGLVVISEVSFSGKDRRMKELSVAERVRGIIWKRSRGAGVRAQAYDADAVVASVAAQKMGEDPVEAAKRLQVSQRVARAAELFKRLGVIGFWSQLVCTFVSAGILAFCLVLTGKATLVLTLYLTAAGICAAFLSVFLSLGYTRLSLRLREGVGNPSKAPPRSHVVRNLTNGLLINLVGMGAAILGMEATVGVLVGKALTSSAAPMLQANPSFSPVLALDVFLVQASTNTVLSHFIGMLLTLMLLRSVTLSQPPPDSVIPRVT</sequence>
<dbReference type="PANTHER" id="PTHR34548:SF2">
    <property type="entry name" value="PROTEIN TIC 21, CHLOROPLASTIC"/>
    <property type="match status" value="1"/>
</dbReference>
<accession>A0A388K124</accession>
<reference evidence="2 3" key="1">
    <citation type="journal article" date="2018" name="Cell">
        <title>The Chara Genome: Secondary Complexity and Implications for Plant Terrestrialization.</title>
        <authorList>
            <person name="Nishiyama T."/>
            <person name="Sakayama H."/>
            <person name="Vries J.D."/>
            <person name="Buschmann H."/>
            <person name="Saint-Marcoux D."/>
            <person name="Ullrich K.K."/>
            <person name="Haas F.B."/>
            <person name="Vanderstraeten L."/>
            <person name="Becker D."/>
            <person name="Lang D."/>
            <person name="Vosolsobe S."/>
            <person name="Rombauts S."/>
            <person name="Wilhelmsson P.K.I."/>
            <person name="Janitza P."/>
            <person name="Kern R."/>
            <person name="Heyl A."/>
            <person name="Rumpler F."/>
            <person name="Villalobos L.I.A.C."/>
            <person name="Clay J.M."/>
            <person name="Skokan R."/>
            <person name="Toyoda A."/>
            <person name="Suzuki Y."/>
            <person name="Kagoshima H."/>
            <person name="Schijlen E."/>
            <person name="Tajeshwar N."/>
            <person name="Catarino B."/>
            <person name="Hetherington A.J."/>
            <person name="Saltykova A."/>
            <person name="Bonnot C."/>
            <person name="Breuninger H."/>
            <person name="Symeonidi A."/>
            <person name="Radhakrishnan G.V."/>
            <person name="Van Nieuwerburgh F."/>
            <person name="Deforce D."/>
            <person name="Chang C."/>
            <person name="Karol K.G."/>
            <person name="Hedrich R."/>
            <person name="Ulvskov P."/>
            <person name="Glockner G."/>
            <person name="Delwiche C.F."/>
            <person name="Petrasek J."/>
            <person name="Van de Peer Y."/>
            <person name="Friml J."/>
            <person name="Beilby M."/>
            <person name="Dolan L."/>
            <person name="Kohara Y."/>
            <person name="Sugano S."/>
            <person name="Fujiyama A."/>
            <person name="Delaux P.-M."/>
            <person name="Quint M."/>
            <person name="TheiBen G."/>
            <person name="Hagemann M."/>
            <person name="Harholt J."/>
            <person name="Dunand C."/>
            <person name="Zachgo S."/>
            <person name="Langdale J."/>
            <person name="Maumus F."/>
            <person name="Straeten D.V.D."/>
            <person name="Gould S.B."/>
            <person name="Rensing S.A."/>
        </authorList>
    </citation>
    <scope>NUCLEOTIDE SEQUENCE [LARGE SCALE GENOMIC DNA]</scope>
    <source>
        <strain evidence="2 3">S276</strain>
    </source>
</reference>
<keyword evidence="3" id="KW-1185">Reference proteome</keyword>
<evidence type="ECO:0000313" key="2">
    <source>
        <dbReference type="EMBL" id="GBG63725.1"/>
    </source>
</evidence>
<protein>
    <submittedName>
        <fullName evidence="2">Uncharacterized protein</fullName>
    </submittedName>
</protein>
<dbReference type="STRING" id="69332.A0A388K124"/>
<organism evidence="2 3">
    <name type="scientific">Chara braunii</name>
    <name type="common">Braun's stonewort</name>
    <dbReference type="NCBI Taxonomy" id="69332"/>
    <lineage>
        <taxon>Eukaryota</taxon>
        <taxon>Viridiplantae</taxon>
        <taxon>Streptophyta</taxon>
        <taxon>Charophyceae</taxon>
        <taxon>Charales</taxon>
        <taxon>Characeae</taxon>
        <taxon>Chara</taxon>
    </lineage>
</organism>
<feature type="transmembrane region" description="Helical" evidence="1">
    <location>
        <begin position="273"/>
        <end position="293"/>
    </location>
</feature>
<keyword evidence="1" id="KW-0812">Transmembrane</keyword>
<dbReference type="Pfam" id="PF12263">
    <property type="entry name" value="DUF3611"/>
    <property type="match status" value="1"/>
</dbReference>
<dbReference type="InterPro" id="IPR022051">
    <property type="entry name" value="DUF3611"/>
</dbReference>
<feature type="transmembrane region" description="Helical" evidence="1">
    <location>
        <begin position="242"/>
        <end position="267"/>
    </location>
</feature>
<dbReference type="OrthoDB" id="5900at2759"/>
<dbReference type="PANTHER" id="PTHR34548">
    <property type="entry name" value="PROTEIN TIC 21, CHLOROPLASTIC"/>
    <property type="match status" value="1"/>
</dbReference>
<dbReference type="AlphaFoldDB" id="A0A388K124"/>
<dbReference type="Proteomes" id="UP000265515">
    <property type="component" value="Unassembled WGS sequence"/>
</dbReference>
<gene>
    <name evidence="2" type="ORF">CBR_g39267</name>
</gene>
<keyword evidence="1" id="KW-0472">Membrane</keyword>
<dbReference type="Gramene" id="GBG63725">
    <property type="protein sequence ID" value="GBG63725"/>
    <property type="gene ID" value="CBR_g39267"/>
</dbReference>
<feature type="transmembrane region" description="Helical" evidence="1">
    <location>
        <begin position="369"/>
        <end position="398"/>
    </location>
</feature>
<name>A0A388K124_CHABU</name>
<proteinExistence type="predicted"/>
<dbReference type="EMBL" id="BFEA01000042">
    <property type="protein sequence ID" value="GBG63725.1"/>
    <property type="molecule type" value="Genomic_DNA"/>
</dbReference>
<comment type="caution">
    <text evidence="2">The sequence shown here is derived from an EMBL/GenBank/DDBJ whole genome shotgun (WGS) entry which is preliminary data.</text>
</comment>
<keyword evidence="1" id="KW-1133">Transmembrane helix</keyword>
<evidence type="ECO:0000256" key="1">
    <source>
        <dbReference type="SAM" id="Phobius"/>
    </source>
</evidence>
<evidence type="ECO:0000313" key="3">
    <source>
        <dbReference type="Proteomes" id="UP000265515"/>
    </source>
</evidence>
<feature type="transmembrane region" description="Helical" evidence="1">
    <location>
        <begin position="326"/>
        <end position="349"/>
    </location>
</feature>